<dbReference type="InterPro" id="IPR052353">
    <property type="entry name" value="Benzoxazolinone_Detox_Enz"/>
</dbReference>
<protein>
    <submittedName>
        <fullName evidence="2">Sulfurase</fullName>
    </submittedName>
</protein>
<accession>A0A168L4F8</accession>
<evidence type="ECO:0000259" key="1">
    <source>
        <dbReference type="PROSITE" id="PS51340"/>
    </source>
</evidence>
<dbReference type="Gene3D" id="2.40.33.20">
    <property type="entry name" value="PK beta-barrel domain-like"/>
    <property type="match status" value="1"/>
</dbReference>
<name>A0A168L4F8_9BACL</name>
<dbReference type="InterPro" id="IPR011037">
    <property type="entry name" value="Pyrv_Knase-like_insert_dom_sf"/>
</dbReference>
<dbReference type="AlphaFoldDB" id="A0A168L4F8"/>
<feature type="domain" description="MOSC" evidence="1">
    <location>
        <begin position="38"/>
        <end position="172"/>
    </location>
</feature>
<dbReference type="OrthoDB" id="9786134at2"/>
<dbReference type="Pfam" id="PF03473">
    <property type="entry name" value="MOSC"/>
    <property type="match status" value="1"/>
</dbReference>
<evidence type="ECO:0000313" key="2">
    <source>
        <dbReference type="EMBL" id="OAB42871.1"/>
    </source>
</evidence>
<dbReference type="PROSITE" id="PS51340">
    <property type="entry name" value="MOSC"/>
    <property type="match status" value="1"/>
</dbReference>
<organism evidence="2 3">
    <name type="scientific">Paenibacillus glacialis</name>
    <dbReference type="NCBI Taxonomy" id="494026"/>
    <lineage>
        <taxon>Bacteria</taxon>
        <taxon>Bacillati</taxon>
        <taxon>Bacillota</taxon>
        <taxon>Bacilli</taxon>
        <taxon>Bacillales</taxon>
        <taxon>Paenibacillaceae</taxon>
        <taxon>Paenibacillus</taxon>
    </lineage>
</organism>
<dbReference type="PANTHER" id="PTHR30212">
    <property type="entry name" value="PROTEIN YIIM"/>
    <property type="match status" value="1"/>
</dbReference>
<keyword evidence="3" id="KW-1185">Reference proteome</keyword>
<dbReference type="GO" id="GO:0030151">
    <property type="term" value="F:molybdenum ion binding"/>
    <property type="evidence" value="ECO:0007669"/>
    <property type="project" value="InterPro"/>
</dbReference>
<sequence>MNVGGGRSVSRQLISLNVGKPITVEYKGKELETGIYKQSVQGNVFLGNELFDGDGQADLVHHGGPDKAVCVYPYEHYPYWETQLGKPLDYAAFGENLTVTGMLETDVCIGDIFQVGEAVLQVSQPRYPCFKLSQKHGASDLPAQVLKTGFSGFYFRVLQTGYISGTSAIHKHESHPAQVKVVEILRLLASARTDRDQDTLQRMMELDVLASVVKEKFQRWLDEAPLNG</sequence>
<dbReference type="SUPFAM" id="SSF50800">
    <property type="entry name" value="PK beta-barrel domain-like"/>
    <property type="match status" value="1"/>
</dbReference>
<comment type="caution">
    <text evidence="2">The sequence shown here is derived from an EMBL/GenBank/DDBJ whole genome shotgun (WGS) entry which is preliminary data.</text>
</comment>
<dbReference type="GO" id="GO:0003824">
    <property type="term" value="F:catalytic activity"/>
    <property type="evidence" value="ECO:0007669"/>
    <property type="project" value="InterPro"/>
</dbReference>
<reference evidence="2 3" key="1">
    <citation type="submission" date="2016-03" db="EMBL/GenBank/DDBJ databases">
        <title>Draft genome sequence of Paenibacillus glacialis DSM 22343.</title>
        <authorList>
            <person name="Shin S.-K."/>
            <person name="Yi H."/>
        </authorList>
    </citation>
    <scope>NUCLEOTIDE SEQUENCE [LARGE SCALE GENOMIC DNA]</scope>
    <source>
        <strain evidence="2 3">DSM 22343</strain>
    </source>
</reference>
<evidence type="ECO:0000313" key="3">
    <source>
        <dbReference type="Proteomes" id="UP000076967"/>
    </source>
</evidence>
<dbReference type="STRING" id="494026.PGLA_10440"/>
<dbReference type="EMBL" id="LVJH01000017">
    <property type="protein sequence ID" value="OAB42871.1"/>
    <property type="molecule type" value="Genomic_DNA"/>
</dbReference>
<gene>
    <name evidence="2" type="ORF">PGLA_10440</name>
</gene>
<dbReference type="GO" id="GO:0030170">
    <property type="term" value="F:pyridoxal phosphate binding"/>
    <property type="evidence" value="ECO:0007669"/>
    <property type="project" value="InterPro"/>
</dbReference>
<dbReference type="PANTHER" id="PTHR30212:SF4">
    <property type="entry name" value="MOSC DOMAIN-CONTAINING PROTEIN"/>
    <property type="match status" value="1"/>
</dbReference>
<dbReference type="InterPro" id="IPR005302">
    <property type="entry name" value="MoCF_Sase_C"/>
</dbReference>
<dbReference type="Proteomes" id="UP000076967">
    <property type="component" value="Unassembled WGS sequence"/>
</dbReference>
<proteinExistence type="predicted"/>